<keyword evidence="6" id="KW-0812">Transmembrane</keyword>
<keyword evidence="11" id="KW-1185">Reference proteome</keyword>
<dbReference type="Pfam" id="PF02518">
    <property type="entry name" value="HATPase_c"/>
    <property type="match status" value="1"/>
</dbReference>
<keyword evidence="4" id="KW-0808">Transferase</keyword>
<dbReference type="SUPFAM" id="SSF55874">
    <property type="entry name" value="ATPase domain of HSP90 chaperone/DNA topoisomerase II/histidine kinase"/>
    <property type="match status" value="1"/>
</dbReference>
<dbReference type="InterPro" id="IPR036890">
    <property type="entry name" value="HATPase_C_sf"/>
</dbReference>
<evidence type="ECO:0000259" key="8">
    <source>
        <dbReference type="PROSITE" id="PS50112"/>
    </source>
</evidence>
<evidence type="ECO:0000256" key="3">
    <source>
        <dbReference type="ARBA" id="ARBA00022553"/>
    </source>
</evidence>
<feature type="domain" description="PAC" evidence="9">
    <location>
        <begin position="534"/>
        <end position="587"/>
    </location>
</feature>
<dbReference type="InterPro" id="IPR013655">
    <property type="entry name" value="PAS_fold_3"/>
</dbReference>
<dbReference type="CDD" id="cd00130">
    <property type="entry name" value="PAS"/>
    <property type="match status" value="3"/>
</dbReference>
<keyword evidence="6" id="KW-1133">Transmembrane helix</keyword>
<dbReference type="Pfam" id="PF08448">
    <property type="entry name" value="PAS_4"/>
    <property type="match status" value="1"/>
</dbReference>
<evidence type="ECO:0000313" key="11">
    <source>
        <dbReference type="Proteomes" id="UP000593994"/>
    </source>
</evidence>
<dbReference type="SUPFAM" id="SSF55785">
    <property type="entry name" value="PYP-like sensor domain (PAS domain)"/>
    <property type="match status" value="3"/>
</dbReference>
<dbReference type="InterPro" id="IPR000700">
    <property type="entry name" value="PAS-assoc_C"/>
</dbReference>
<dbReference type="KEGG" id="sbal:HUE88_11175"/>
<dbReference type="SMART" id="SM00091">
    <property type="entry name" value="PAS"/>
    <property type="match status" value="3"/>
</dbReference>
<dbReference type="GO" id="GO:0000155">
    <property type="term" value="F:phosphorelay sensor kinase activity"/>
    <property type="evidence" value="ECO:0007669"/>
    <property type="project" value="InterPro"/>
</dbReference>
<proteinExistence type="predicted"/>
<dbReference type="Gene3D" id="3.30.565.10">
    <property type="entry name" value="Histidine kinase-like ATPase, C-terminal domain"/>
    <property type="match status" value="1"/>
</dbReference>
<keyword evidence="3" id="KW-0597">Phosphoprotein</keyword>
<evidence type="ECO:0000256" key="5">
    <source>
        <dbReference type="ARBA" id="ARBA00022777"/>
    </source>
</evidence>
<dbReference type="NCBIfam" id="TIGR00229">
    <property type="entry name" value="sensory_box"/>
    <property type="match status" value="3"/>
</dbReference>
<sequence>MRVTTKLTALLLVAGLLPFISMTYINYKSSVKDITKEVTKNLSSSIKYRTKVMNRYAKNLKKSVELDSTSPLLNSILTDSDNFSKSLENKKSLQDFLAHQVKVHSLVNTFIISLSGDIIESAIPNIDFLTNLNDESCIDSELAKSFHKVLKERKSYISDFGYHKTSKKPSAFIISPIFSDSKIIGALGFQINIDELYSIIGDYDGLGETGEIIIASKVADKALFLNPLRNDPSAAFKRYVEIDSAYGLPIQQAVNSGNSSGIFYDYKHNEVIATWGYIPELRIGMVFKVDTKEAYDDIVKLKNSTILLGLIALSIYLYIVWLIRKMIYSLESKREQYEFGIMGTNDGLWDWNLKNNSIYFSPRWKEILGYKDDELTNEFSSWEEKIHPEDKQQALKDVEASLVKEGVGFKNTHRLKHKDGHWIWVLGRAKVLFDENGKASRMVGFETDITENKEKEEQIAKIGTLLTNIINSSDNLIFVKDENFKYIECNTAFEEFAEKTREEILGRSDYELFDKKIADFFRAKDEKVIKSNKSEYNHEWVTYPNGEKVYLLTVKTILHNEKGESAGLVGNSIDMTREHETQREIYKLKSTIERSPVSIVMTDEKGLIQYVNQNYSKVTGYSIKELIGQNLRIFKSGFTSDEEYAKMWRVINDGKVWSGDFKNVAKDGSFFWENTTIMPSFSEDGKVNGFIAIKLETTEKQYMQEALKSQEEIMIAQSRHAAMGEMISMIAHQWRQPISVIAMGANNILADIELDMVDINNLEIGAKGIIKQTQELSNTIDDFRHFFRPGKTLENILPQNILEDALGVIGKSLQNNNIEIIQEVHNAKEITTHSRELMQVLINILNNAKEALIESGVKEKKIFTLINDKKESLLIKICDNAGGIKEDIINKIFDPYFSTKEENVGTGLGLYMGKTIIEKHLGGTIEVINQSDTEGRVIGACFLIKLPYNRK</sequence>
<organism evidence="10 11">
    <name type="scientific">Candidatus Sulfurimonas baltica</name>
    <dbReference type="NCBI Taxonomy" id="2740404"/>
    <lineage>
        <taxon>Bacteria</taxon>
        <taxon>Pseudomonadati</taxon>
        <taxon>Campylobacterota</taxon>
        <taxon>Epsilonproteobacteria</taxon>
        <taxon>Campylobacterales</taxon>
        <taxon>Sulfurimonadaceae</taxon>
        <taxon>Sulfurimonas</taxon>
    </lineage>
</organism>
<dbReference type="CDD" id="cd00082">
    <property type="entry name" value="HisKA"/>
    <property type="match status" value="1"/>
</dbReference>
<comment type="catalytic activity">
    <reaction evidence="1">
        <text>ATP + protein L-histidine = ADP + protein N-phospho-L-histidine.</text>
        <dbReference type="EC" id="2.7.13.3"/>
    </reaction>
</comment>
<feature type="domain" description="PAS" evidence="8">
    <location>
        <begin position="584"/>
        <end position="631"/>
    </location>
</feature>
<reference evidence="10 11" key="1">
    <citation type="submission" date="2020-05" db="EMBL/GenBank/DDBJ databases">
        <title>Sulfurimonas marisnigri, sp. nov., and Sulfurimonas baltica, sp. nov., manganese oxide reducing chemolithoautotrophs of the class Epsilonproteobacteria isolated from the pelagic redoxclines of the Black and Baltic Seas and emended description of the genus Sulfurimonas.</title>
        <authorList>
            <person name="Henkel J.V."/>
            <person name="Laudan C."/>
            <person name="Werner J."/>
            <person name="Neu T."/>
            <person name="Plewe S."/>
            <person name="Sproer C."/>
            <person name="Bunk B."/>
            <person name="Schulz-Vogt H.N."/>
        </authorList>
    </citation>
    <scope>NUCLEOTIDE SEQUENCE [LARGE SCALE GENOMIC DNA]</scope>
    <source>
        <strain evidence="10 11">GD2</strain>
    </source>
</reference>
<dbReference type="Pfam" id="PF13426">
    <property type="entry name" value="PAS_9"/>
    <property type="match status" value="1"/>
</dbReference>
<dbReference type="PROSITE" id="PS50112">
    <property type="entry name" value="PAS"/>
    <property type="match status" value="3"/>
</dbReference>
<dbReference type="PANTHER" id="PTHR43304">
    <property type="entry name" value="PHYTOCHROME-LIKE PROTEIN CPH1"/>
    <property type="match status" value="1"/>
</dbReference>
<dbReference type="Pfam" id="PF08447">
    <property type="entry name" value="PAS_3"/>
    <property type="match status" value="1"/>
</dbReference>
<dbReference type="AlphaFoldDB" id="A0A7S7RMQ9"/>
<dbReference type="InterPro" id="IPR005467">
    <property type="entry name" value="His_kinase_dom"/>
</dbReference>
<protein>
    <recommendedName>
        <fullName evidence="2">histidine kinase</fullName>
        <ecNumber evidence="2">2.7.13.3</ecNumber>
    </recommendedName>
</protein>
<dbReference type="SMART" id="SM00086">
    <property type="entry name" value="PAC"/>
    <property type="match status" value="3"/>
</dbReference>
<dbReference type="InterPro" id="IPR003594">
    <property type="entry name" value="HATPase_dom"/>
</dbReference>
<dbReference type="Proteomes" id="UP000593994">
    <property type="component" value="Chromosome"/>
</dbReference>
<gene>
    <name evidence="10" type="ORF">HUE88_11175</name>
</gene>
<evidence type="ECO:0000256" key="2">
    <source>
        <dbReference type="ARBA" id="ARBA00012438"/>
    </source>
</evidence>
<dbReference type="InterPro" id="IPR035965">
    <property type="entry name" value="PAS-like_dom_sf"/>
</dbReference>
<accession>A0A7S7RMQ9</accession>
<dbReference type="Gene3D" id="1.10.287.130">
    <property type="match status" value="1"/>
</dbReference>
<dbReference type="PANTHER" id="PTHR43304:SF1">
    <property type="entry name" value="PAC DOMAIN-CONTAINING PROTEIN"/>
    <property type="match status" value="1"/>
</dbReference>
<dbReference type="EMBL" id="CP054492">
    <property type="protein sequence ID" value="QOY51658.1"/>
    <property type="molecule type" value="Genomic_DNA"/>
</dbReference>
<dbReference type="InterPro" id="IPR013656">
    <property type="entry name" value="PAS_4"/>
</dbReference>
<dbReference type="SMART" id="SM00387">
    <property type="entry name" value="HATPase_c"/>
    <property type="match status" value="1"/>
</dbReference>
<evidence type="ECO:0000256" key="6">
    <source>
        <dbReference type="SAM" id="Phobius"/>
    </source>
</evidence>
<evidence type="ECO:0000256" key="1">
    <source>
        <dbReference type="ARBA" id="ARBA00000085"/>
    </source>
</evidence>
<feature type="transmembrane region" description="Helical" evidence="6">
    <location>
        <begin position="306"/>
        <end position="324"/>
    </location>
</feature>
<dbReference type="EC" id="2.7.13.3" evidence="2"/>
<feature type="domain" description="PAC" evidence="9">
    <location>
        <begin position="657"/>
        <end position="709"/>
    </location>
</feature>
<dbReference type="InterPro" id="IPR052162">
    <property type="entry name" value="Sensor_kinase/Photoreceptor"/>
</dbReference>
<dbReference type="PRINTS" id="PR00344">
    <property type="entry name" value="BCTRLSENSOR"/>
</dbReference>
<evidence type="ECO:0000259" key="9">
    <source>
        <dbReference type="PROSITE" id="PS50113"/>
    </source>
</evidence>
<evidence type="ECO:0000259" key="7">
    <source>
        <dbReference type="PROSITE" id="PS50109"/>
    </source>
</evidence>
<name>A0A7S7RMQ9_9BACT</name>
<keyword evidence="5" id="KW-0418">Kinase</keyword>
<dbReference type="PROSITE" id="PS50109">
    <property type="entry name" value="HIS_KIN"/>
    <property type="match status" value="1"/>
</dbReference>
<dbReference type="Gene3D" id="3.30.450.20">
    <property type="entry name" value="PAS domain"/>
    <property type="match status" value="4"/>
</dbReference>
<dbReference type="InterPro" id="IPR001610">
    <property type="entry name" value="PAC"/>
</dbReference>
<feature type="domain" description="PAS" evidence="8">
    <location>
        <begin position="333"/>
        <end position="405"/>
    </location>
</feature>
<dbReference type="InterPro" id="IPR003661">
    <property type="entry name" value="HisK_dim/P_dom"/>
</dbReference>
<dbReference type="SUPFAM" id="SSF47384">
    <property type="entry name" value="Homodimeric domain of signal transducing histidine kinase"/>
    <property type="match status" value="1"/>
</dbReference>
<evidence type="ECO:0000256" key="4">
    <source>
        <dbReference type="ARBA" id="ARBA00022679"/>
    </source>
</evidence>
<dbReference type="PROSITE" id="PS50113">
    <property type="entry name" value="PAC"/>
    <property type="match status" value="3"/>
</dbReference>
<feature type="domain" description="Histidine kinase" evidence="7">
    <location>
        <begin position="729"/>
        <end position="950"/>
    </location>
</feature>
<dbReference type="InterPro" id="IPR004358">
    <property type="entry name" value="Sig_transdc_His_kin-like_C"/>
</dbReference>
<feature type="domain" description="PAC" evidence="9">
    <location>
        <begin position="409"/>
        <end position="461"/>
    </location>
</feature>
<evidence type="ECO:0000313" key="10">
    <source>
        <dbReference type="EMBL" id="QOY51658.1"/>
    </source>
</evidence>
<feature type="domain" description="PAS" evidence="8">
    <location>
        <begin position="462"/>
        <end position="532"/>
    </location>
</feature>
<dbReference type="RefSeq" id="WP_194369055.1">
    <property type="nucleotide sequence ID" value="NZ_CP054492.1"/>
</dbReference>
<dbReference type="InterPro" id="IPR036097">
    <property type="entry name" value="HisK_dim/P_sf"/>
</dbReference>
<keyword evidence="6" id="KW-0472">Membrane</keyword>
<dbReference type="InterPro" id="IPR000014">
    <property type="entry name" value="PAS"/>
</dbReference>